<reference evidence="4 5" key="1">
    <citation type="submission" date="2019-02" db="EMBL/GenBank/DDBJ databases">
        <title>Deep-cultivation of Planctomycetes and their phenomic and genomic characterization uncovers novel biology.</title>
        <authorList>
            <person name="Wiegand S."/>
            <person name="Jogler M."/>
            <person name="Boedeker C."/>
            <person name="Pinto D."/>
            <person name="Vollmers J."/>
            <person name="Rivas-Marin E."/>
            <person name="Kohn T."/>
            <person name="Peeters S.H."/>
            <person name="Heuer A."/>
            <person name="Rast P."/>
            <person name="Oberbeckmann S."/>
            <person name="Bunk B."/>
            <person name="Jeske O."/>
            <person name="Meyerdierks A."/>
            <person name="Storesund J.E."/>
            <person name="Kallscheuer N."/>
            <person name="Luecker S."/>
            <person name="Lage O.M."/>
            <person name="Pohl T."/>
            <person name="Merkel B.J."/>
            <person name="Hornburger P."/>
            <person name="Mueller R.-W."/>
            <person name="Bruemmer F."/>
            <person name="Labrenz M."/>
            <person name="Spormann A.M."/>
            <person name="Op Den Camp H."/>
            <person name="Overmann J."/>
            <person name="Amann R."/>
            <person name="Jetten M.S.M."/>
            <person name="Mascher T."/>
            <person name="Medema M.H."/>
            <person name="Devos D.P."/>
            <person name="Kaster A.-K."/>
            <person name="Ovreas L."/>
            <person name="Rohde M."/>
            <person name="Galperin M.Y."/>
            <person name="Jogler C."/>
        </authorList>
    </citation>
    <scope>NUCLEOTIDE SEQUENCE [LARGE SCALE GENOMIC DNA]</scope>
    <source>
        <strain evidence="4 5">CA85</strain>
    </source>
</reference>
<keyword evidence="2" id="KW-0732">Signal</keyword>
<accession>A0A5C5XX15</accession>
<feature type="region of interest" description="Disordered" evidence="1">
    <location>
        <begin position="20"/>
        <end position="41"/>
    </location>
</feature>
<feature type="domain" description="DUF4440" evidence="3">
    <location>
        <begin position="57"/>
        <end position="165"/>
    </location>
</feature>
<keyword evidence="5" id="KW-1185">Reference proteome</keyword>
<dbReference type="InterPro" id="IPR011944">
    <property type="entry name" value="Steroid_delta5-4_isomerase"/>
</dbReference>
<comment type="caution">
    <text evidence="4">The sequence shown here is derived from an EMBL/GenBank/DDBJ whole genome shotgun (WGS) entry which is preliminary data.</text>
</comment>
<dbReference type="Gene3D" id="3.10.450.50">
    <property type="match status" value="1"/>
</dbReference>
<protein>
    <submittedName>
        <fullName evidence="4">SnoaL-like domain protein</fullName>
    </submittedName>
</protein>
<dbReference type="Proteomes" id="UP000318053">
    <property type="component" value="Unassembled WGS sequence"/>
</dbReference>
<evidence type="ECO:0000259" key="3">
    <source>
        <dbReference type="Pfam" id="PF14534"/>
    </source>
</evidence>
<sequence length="323" mass="34832" precursor="true">MRCLTLLSFLLLIPPPAWGQDQAGQPPVTDSETVADAETAETATQQPAALAPELSAVQAQSQAFVAAFNQHDAEAVAALWTENAEYISHLGTAVQGREAIEQAYAQFFADHPETKIQVVIDSLRQVGEGLVIEDGRALVSPPPGGAAGISKYTAVHTQDDGQWRMASVRDVWVDAAATRESTDDLEFLIGDWVAEEHGIQLHSVCRWVAGGHFVARTYTTTQVDGSQSSGLQLIGWNPVDNRIQSWMFSPDGGHAMGVWSITATGWIAETRGATGDGTPTTSLNRLSRLDENAYVWQSIQRTVGGVAVPDTDEVVIKRKPTEK</sequence>
<dbReference type="InterPro" id="IPR032710">
    <property type="entry name" value="NTF2-like_dom_sf"/>
</dbReference>
<dbReference type="SUPFAM" id="SSF54427">
    <property type="entry name" value="NTF2-like"/>
    <property type="match status" value="1"/>
</dbReference>
<name>A0A5C5XX15_9BACT</name>
<organism evidence="4 5">
    <name type="scientific">Allorhodopirellula solitaria</name>
    <dbReference type="NCBI Taxonomy" id="2527987"/>
    <lineage>
        <taxon>Bacteria</taxon>
        <taxon>Pseudomonadati</taxon>
        <taxon>Planctomycetota</taxon>
        <taxon>Planctomycetia</taxon>
        <taxon>Pirellulales</taxon>
        <taxon>Pirellulaceae</taxon>
        <taxon>Allorhodopirellula</taxon>
    </lineage>
</organism>
<gene>
    <name evidence="4" type="ORF">CA85_20880</name>
</gene>
<feature type="signal peptide" evidence="2">
    <location>
        <begin position="1"/>
        <end position="19"/>
    </location>
</feature>
<proteinExistence type="predicted"/>
<dbReference type="EMBL" id="SJPK01000004">
    <property type="protein sequence ID" value="TWT67238.1"/>
    <property type="molecule type" value="Genomic_DNA"/>
</dbReference>
<dbReference type="InterPro" id="IPR027843">
    <property type="entry name" value="DUF4440"/>
</dbReference>
<dbReference type="Pfam" id="PF14534">
    <property type="entry name" value="DUF4440"/>
    <property type="match status" value="1"/>
</dbReference>
<dbReference type="NCBIfam" id="TIGR02246">
    <property type="entry name" value="SgcJ/EcaC family oxidoreductase"/>
    <property type="match status" value="1"/>
</dbReference>
<feature type="chain" id="PRO_5022817178" evidence="2">
    <location>
        <begin position="20"/>
        <end position="323"/>
    </location>
</feature>
<evidence type="ECO:0000313" key="5">
    <source>
        <dbReference type="Proteomes" id="UP000318053"/>
    </source>
</evidence>
<evidence type="ECO:0000313" key="4">
    <source>
        <dbReference type="EMBL" id="TWT67238.1"/>
    </source>
</evidence>
<evidence type="ECO:0000256" key="1">
    <source>
        <dbReference type="SAM" id="MobiDB-lite"/>
    </source>
</evidence>
<dbReference type="AlphaFoldDB" id="A0A5C5XX15"/>
<evidence type="ECO:0000256" key="2">
    <source>
        <dbReference type="SAM" id="SignalP"/>
    </source>
</evidence>